<dbReference type="PROSITE" id="PS51932">
    <property type="entry name" value="BMV"/>
    <property type="match status" value="1"/>
</dbReference>
<proteinExistence type="predicted"/>
<dbReference type="InterPro" id="IPR036677">
    <property type="entry name" value="EutN_CcmL_sf"/>
</dbReference>
<gene>
    <name evidence="3" type="ORF">H9Q16_14695</name>
</gene>
<dbReference type="Gene3D" id="2.40.50.220">
    <property type="entry name" value="EutN/Ccml"/>
    <property type="match status" value="1"/>
</dbReference>
<accession>A0A927D529</accession>
<sequence length="89" mass="8908">MQIGLVKGTLTATAKAERLTGLKLLVVDVIDAQNKVITPSCVAADTCGAGVGDGVLLTQGSAARMAQGLSSAPVDMAVIAVVDRVTVSK</sequence>
<organism evidence="3 4">
    <name type="scientific">Sulfitobacter aestuariivivens</name>
    <dbReference type="NCBI Taxonomy" id="2766981"/>
    <lineage>
        <taxon>Bacteria</taxon>
        <taxon>Pseudomonadati</taxon>
        <taxon>Pseudomonadota</taxon>
        <taxon>Alphaproteobacteria</taxon>
        <taxon>Rhodobacterales</taxon>
        <taxon>Roseobacteraceae</taxon>
        <taxon>Sulfitobacter</taxon>
    </lineage>
</organism>
<dbReference type="SUPFAM" id="SSF159133">
    <property type="entry name" value="EutN/CcmL-like"/>
    <property type="match status" value="1"/>
</dbReference>
<protein>
    <submittedName>
        <fullName evidence="3">EutN/CcmL family microcompartment protein</fullName>
    </submittedName>
</protein>
<dbReference type="GO" id="GO:0031469">
    <property type="term" value="C:bacterial microcompartment"/>
    <property type="evidence" value="ECO:0007669"/>
    <property type="project" value="UniProtKB-SubCell"/>
</dbReference>
<evidence type="ECO:0000256" key="2">
    <source>
        <dbReference type="ARBA" id="ARBA00024446"/>
    </source>
</evidence>
<evidence type="ECO:0000313" key="4">
    <source>
        <dbReference type="Proteomes" id="UP000635142"/>
    </source>
</evidence>
<dbReference type="EMBL" id="JACTAG010000002">
    <property type="protein sequence ID" value="MBD3665180.1"/>
    <property type="molecule type" value="Genomic_DNA"/>
</dbReference>
<dbReference type="InterPro" id="IPR004992">
    <property type="entry name" value="EutN_CcmL"/>
</dbReference>
<dbReference type="RefSeq" id="WP_191076173.1">
    <property type="nucleotide sequence ID" value="NZ_JACTAG010000002.1"/>
</dbReference>
<comment type="subcellular location">
    <subcellularLocation>
        <location evidence="1">Bacterial microcompartment</location>
    </subcellularLocation>
</comment>
<dbReference type="Proteomes" id="UP000635142">
    <property type="component" value="Unassembled WGS sequence"/>
</dbReference>
<dbReference type="PANTHER" id="PTHR36539">
    <property type="entry name" value="ETHANOLAMINE UTILIZATION PROTEIN EUTN"/>
    <property type="match status" value="1"/>
</dbReference>
<dbReference type="PANTHER" id="PTHR36539:SF1">
    <property type="entry name" value="BACTERIAL MICROCOMPARTMENT SHELL VERTEX PROTEIN EUTN"/>
    <property type="match status" value="1"/>
</dbReference>
<dbReference type="AlphaFoldDB" id="A0A927D529"/>
<comment type="caution">
    <text evidence="3">The sequence shown here is derived from an EMBL/GenBank/DDBJ whole genome shotgun (WGS) entry which is preliminary data.</text>
</comment>
<evidence type="ECO:0000256" key="1">
    <source>
        <dbReference type="ARBA" id="ARBA00024322"/>
    </source>
</evidence>
<keyword evidence="4" id="KW-1185">Reference proteome</keyword>
<reference evidence="3" key="1">
    <citation type="submission" date="2020-08" db="EMBL/GenBank/DDBJ databases">
        <title>Sulfitobacter aestuariivivens sp. nov., isolated from a tidal flat.</title>
        <authorList>
            <person name="Park S."/>
            <person name="Yoon J.-H."/>
        </authorList>
    </citation>
    <scope>NUCLEOTIDE SEQUENCE</scope>
    <source>
        <strain evidence="3">TSTF-M16</strain>
    </source>
</reference>
<dbReference type="CDD" id="cd01614">
    <property type="entry name" value="EutN_CcmL"/>
    <property type="match status" value="1"/>
</dbReference>
<keyword evidence="2" id="KW-1283">Bacterial microcompartment</keyword>
<name>A0A927D529_9RHOB</name>
<evidence type="ECO:0000313" key="3">
    <source>
        <dbReference type="EMBL" id="MBD3665180.1"/>
    </source>
</evidence>
<dbReference type="Pfam" id="PF03319">
    <property type="entry name" value="EutN_CcmL"/>
    <property type="match status" value="1"/>
</dbReference>